<organism evidence="4 5">
    <name type="scientific">Rhizodiscina lignyota</name>
    <dbReference type="NCBI Taxonomy" id="1504668"/>
    <lineage>
        <taxon>Eukaryota</taxon>
        <taxon>Fungi</taxon>
        <taxon>Dikarya</taxon>
        <taxon>Ascomycota</taxon>
        <taxon>Pezizomycotina</taxon>
        <taxon>Dothideomycetes</taxon>
        <taxon>Pleosporomycetidae</taxon>
        <taxon>Aulographales</taxon>
        <taxon>Rhizodiscinaceae</taxon>
        <taxon>Rhizodiscina</taxon>
    </lineage>
</organism>
<name>A0A9P4I6F2_9PEZI</name>
<proteinExistence type="predicted"/>
<accession>A0A9P4I6F2</accession>
<feature type="chain" id="PRO_5040221966" evidence="3">
    <location>
        <begin position="28"/>
        <end position="254"/>
    </location>
</feature>
<comment type="caution">
    <text evidence="4">The sequence shown here is derived from an EMBL/GenBank/DDBJ whole genome shotgun (WGS) entry which is preliminary data.</text>
</comment>
<evidence type="ECO:0000256" key="2">
    <source>
        <dbReference type="SAM" id="Phobius"/>
    </source>
</evidence>
<dbReference type="EMBL" id="ML978130">
    <property type="protein sequence ID" value="KAF2095855.1"/>
    <property type="molecule type" value="Genomic_DNA"/>
</dbReference>
<sequence>MYLFNRASYMISFAFLFLLLSSPLAKSQSDDCSDACSNYNDLLDSCEHDEDDHSVYMSCVCNDATFSSSNAACVQCEGTGSAPDKFRSNCQSVAHDCTVACSQFGDIVDSCGDPSDASAFESCMCGSAYDVTYSNTFNEAFNDCASCASGGGQALDWEQKCCAATNNCNGMASGAASSGGSAASSTTGGSGSATTTPSGGGSSGSGDSSSGGSSDSSDNSGSSGGGSTGEGGRVIGTAFLGLSIMGIFLCALVL</sequence>
<dbReference type="AlphaFoldDB" id="A0A9P4I6F2"/>
<evidence type="ECO:0000256" key="3">
    <source>
        <dbReference type="SAM" id="SignalP"/>
    </source>
</evidence>
<keyword evidence="2" id="KW-0472">Membrane</keyword>
<keyword evidence="3" id="KW-0732">Signal</keyword>
<reference evidence="4" key="1">
    <citation type="journal article" date="2020" name="Stud. Mycol.">
        <title>101 Dothideomycetes genomes: a test case for predicting lifestyles and emergence of pathogens.</title>
        <authorList>
            <person name="Haridas S."/>
            <person name="Albert R."/>
            <person name="Binder M."/>
            <person name="Bloem J."/>
            <person name="Labutti K."/>
            <person name="Salamov A."/>
            <person name="Andreopoulos B."/>
            <person name="Baker S."/>
            <person name="Barry K."/>
            <person name="Bills G."/>
            <person name="Bluhm B."/>
            <person name="Cannon C."/>
            <person name="Castanera R."/>
            <person name="Culley D."/>
            <person name="Daum C."/>
            <person name="Ezra D."/>
            <person name="Gonzalez J."/>
            <person name="Henrissat B."/>
            <person name="Kuo A."/>
            <person name="Liang C."/>
            <person name="Lipzen A."/>
            <person name="Lutzoni F."/>
            <person name="Magnuson J."/>
            <person name="Mondo S."/>
            <person name="Nolan M."/>
            <person name="Ohm R."/>
            <person name="Pangilinan J."/>
            <person name="Park H.-J."/>
            <person name="Ramirez L."/>
            <person name="Alfaro M."/>
            <person name="Sun H."/>
            <person name="Tritt A."/>
            <person name="Yoshinaga Y."/>
            <person name="Zwiers L.-H."/>
            <person name="Turgeon B."/>
            <person name="Goodwin S."/>
            <person name="Spatafora J."/>
            <person name="Crous P."/>
            <person name="Grigoriev I."/>
        </authorList>
    </citation>
    <scope>NUCLEOTIDE SEQUENCE</scope>
    <source>
        <strain evidence="4">CBS 133067</strain>
    </source>
</reference>
<feature type="region of interest" description="Disordered" evidence="1">
    <location>
        <begin position="183"/>
        <end position="229"/>
    </location>
</feature>
<gene>
    <name evidence="4" type="ORF">NA57DRAFT_58924</name>
</gene>
<keyword evidence="5" id="KW-1185">Reference proteome</keyword>
<evidence type="ECO:0000313" key="4">
    <source>
        <dbReference type="EMBL" id="KAF2095855.1"/>
    </source>
</evidence>
<keyword evidence="2" id="KW-1133">Transmembrane helix</keyword>
<feature type="signal peptide" evidence="3">
    <location>
        <begin position="1"/>
        <end position="27"/>
    </location>
</feature>
<dbReference type="Proteomes" id="UP000799772">
    <property type="component" value="Unassembled WGS sequence"/>
</dbReference>
<evidence type="ECO:0000256" key="1">
    <source>
        <dbReference type="SAM" id="MobiDB-lite"/>
    </source>
</evidence>
<keyword evidence="2" id="KW-0812">Transmembrane</keyword>
<feature type="compositionally biased region" description="Low complexity" evidence="1">
    <location>
        <begin position="205"/>
        <end position="221"/>
    </location>
</feature>
<protein>
    <submittedName>
        <fullName evidence="4">Uncharacterized protein</fullName>
    </submittedName>
</protein>
<dbReference type="OrthoDB" id="10491525at2759"/>
<feature type="transmembrane region" description="Helical" evidence="2">
    <location>
        <begin position="234"/>
        <end position="253"/>
    </location>
</feature>
<evidence type="ECO:0000313" key="5">
    <source>
        <dbReference type="Proteomes" id="UP000799772"/>
    </source>
</evidence>
<feature type="compositionally biased region" description="Low complexity" evidence="1">
    <location>
        <begin position="183"/>
        <end position="197"/>
    </location>
</feature>